<reference evidence="5" key="2">
    <citation type="journal article" date="2023" name="Microbiol Resour">
        <title>Decontamination and Annotation of the Draft Genome Sequence of the Oomycete Lagenidium giganteum ARSEF 373.</title>
        <authorList>
            <person name="Morgan W.R."/>
            <person name="Tartar A."/>
        </authorList>
    </citation>
    <scope>NUCLEOTIDE SEQUENCE</scope>
    <source>
        <strain evidence="5">ARSEF 373</strain>
    </source>
</reference>
<dbReference type="PANTHER" id="PTHR22847:SF637">
    <property type="entry name" value="WD REPEAT DOMAIN 5B"/>
    <property type="match status" value="1"/>
</dbReference>
<dbReference type="PROSITE" id="PS50294">
    <property type="entry name" value="WD_REPEATS_REGION"/>
    <property type="match status" value="1"/>
</dbReference>
<name>A0AAV2Z135_9STRA</name>
<evidence type="ECO:0000256" key="2">
    <source>
        <dbReference type="ARBA" id="ARBA00022737"/>
    </source>
</evidence>
<feature type="repeat" description="WD" evidence="3">
    <location>
        <begin position="236"/>
        <end position="276"/>
    </location>
</feature>
<feature type="region of interest" description="Disordered" evidence="4">
    <location>
        <begin position="79"/>
        <end position="108"/>
    </location>
</feature>
<gene>
    <name evidence="5" type="ORF">N0F65_008392</name>
</gene>
<reference evidence="5" key="1">
    <citation type="submission" date="2022-11" db="EMBL/GenBank/DDBJ databases">
        <authorList>
            <person name="Morgan W.R."/>
            <person name="Tartar A."/>
        </authorList>
    </citation>
    <scope>NUCLEOTIDE SEQUENCE</scope>
    <source>
        <strain evidence="5">ARSEF 373</strain>
    </source>
</reference>
<feature type="repeat" description="WD" evidence="3">
    <location>
        <begin position="195"/>
        <end position="227"/>
    </location>
</feature>
<dbReference type="EMBL" id="DAKRPA010000090">
    <property type="protein sequence ID" value="DAZ99087.1"/>
    <property type="molecule type" value="Genomic_DNA"/>
</dbReference>
<dbReference type="GO" id="GO:1990234">
    <property type="term" value="C:transferase complex"/>
    <property type="evidence" value="ECO:0007669"/>
    <property type="project" value="UniProtKB-ARBA"/>
</dbReference>
<dbReference type="InterPro" id="IPR020472">
    <property type="entry name" value="WD40_PAC1"/>
</dbReference>
<feature type="compositionally biased region" description="Basic and acidic residues" evidence="4">
    <location>
        <begin position="79"/>
        <end position="88"/>
    </location>
</feature>
<dbReference type="PROSITE" id="PS50082">
    <property type="entry name" value="WD_REPEATS_2"/>
    <property type="match status" value="3"/>
</dbReference>
<dbReference type="PROSITE" id="PS00678">
    <property type="entry name" value="WD_REPEATS_1"/>
    <property type="match status" value="1"/>
</dbReference>
<sequence>MSRRNVRFEEYAASGMVEVTDVGDRLSHIKIKASNDVQPGAQLAPQSRSAMPRNAASQSHRRNDQYMEEFDSGFEELSRNARAKEPSDGKTSSSSAKMAKENSSARVVGVKESTVRAEVELAEQSMGSGAFGGAWLTGPKVAEGTVHDVSAQPLMCMSMSRDQKEIVVGSCDHALYVIPLSATKNARPKTLYTKKYGHAEWITSVTYLREDNRILSGGMDSKLCLWDSTGVKCEDLVGHAGSISLVKALGDGLALSASYDKTIRIWNVGKKASSREREVSTIKAGTAAVMDASTVETSATVVTGDRDGCVHLVDLDQAKILRKHPSAHKGQVTSVLGSQQPQDDQQRSLFYTGGQDGIVRVWDTRQKAVVETLELHIDARSGKRGAVGFLRDPAGENVLVTGGADGTVKVLDKRASFGVLHNFTEHMDFIYSLHVAGQLCFSGAGNGMLHVHDWKQGKLFYGLGANKAAVRAIDTTADKLVAAGDDGSVIMYDMV</sequence>
<evidence type="ECO:0000256" key="1">
    <source>
        <dbReference type="ARBA" id="ARBA00022574"/>
    </source>
</evidence>
<dbReference type="PANTHER" id="PTHR22847">
    <property type="entry name" value="WD40 REPEAT PROTEIN"/>
    <property type="match status" value="1"/>
</dbReference>
<keyword evidence="2" id="KW-0677">Repeat</keyword>
<keyword evidence="1 3" id="KW-0853">WD repeat</keyword>
<organism evidence="5 6">
    <name type="scientific">Lagenidium giganteum</name>
    <dbReference type="NCBI Taxonomy" id="4803"/>
    <lineage>
        <taxon>Eukaryota</taxon>
        <taxon>Sar</taxon>
        <taxon>Stramenopiles</taxon>
        <taxon>Oomycota</taxon>
        <taxon>Peronosporomycetes</taxon>
        <taxon>Pythiales</taxon>
        <taxon>Pythiaceae</taxon>
    </lineage>
</organism>
<dbReference type="Gene3D" id="2.130.10.10">
    <property type="entry name" value="YVTN repeat-like/Quinoprotein amine dehydrogenase"/>
    <property type="match status" value="2"/>
</dbReference>
<dbReference type="SMART" id="SM00320">
    <property type="entry name" value="WD40"/>
    <property type="match status" value="8"/>
</dbReference>
<evidence type="ECO:0000256" key="3">
    <source>
        <dbReference type="PROSITE-ProRule" id="PRU00221"/>
    </source>
</evidence>
<proteinExistence type="predicted"/>
<protein>
    <recommendedName>
        <fullName evidence="7">Guanine nucleotide-binding protein subunit beta-like protein</fullName>
    </recommendedName>
</protein>
<comment type="caution">
    <text evidence="5">The sequence shown here is derived from an EMBL/GenBank/DDBJ whole genome shotgun (WGS) entry which is preliminary data.</text>
</comment>
<dbReference type="AlphaFoldDB" id="A0AAV2Z135"/>
<accession>A0AAV2Z135</accession>
<dbReference type="PRINTS" id="PR00320">
    <property type="entry name" value="GPROTEINBRPT"/>
</dbReference>
<evidence type="ECO:0000313" key="5">
    <source>
        <dbReference type="EMBL" id="DAZ99087.1"/>
    </source>
</evidence>
<evidence type="ECO:0000313" key="6">
    <source>
        <dbReference type="Proteomes" id="UP001146120"/>
    </source>
</evidence>
<dbReference type="SUPFAM" id="SSF50978">
    <property type="entry name" value="WD40 repeat-like"/>
    <property type="match status" value="1"/>
</dbReference>
<dbReference type="InterPro" id="IPR036322">
    <property type="entry name" value="WD40_repeat_dom_sf"/>
</dbReference>
<evidence type="ECO:0008006" key="7">
    <source>
        <dbReference type="Google" id="ProtNLM"/>
    </source>
</evidence>
<keyword evidence="6" id="KW-1185">Reference proteome</keyword>
<dbReference type="Proteomes" id="UP001146120">
    <property type="component" value="Unassembled WGS sequence"/>
</dbReference>
<dbReference type="InterPro" id="IPR015943">
    <property type="entry name" value="WD40/YVTN_repeat-like_dom_sf"/>
</dbReference>
<dbReference type="Pfam" id="PF00400">
    <property type="entry name" value="WD40"/>
    <property type="match status" value="3"/>
</dbReference>
<evidence type="ECO:0000256" key="4">
    <source>
        <dbReference type="SAM" id="MobiDB-lite"/>
    </source>
</evidence>
<feature type="region of interest" description="Disordered" evidence="4">
    <location>
        <begin position="31"/>
        <end position="63"/>
    </location>
</feature>
<dbReference type="InterPro" id="IPR001680">
    <property type="entry name" value="WD40_rpt"/>
</dbReference>
<dbReference type="InterPro" id="IPR019775">
    <property type="entry name" value="WD40_repeat_CS"/>
</dbReference>
<feature type="compositionally biased region" description="Polar residues" evidence="4">
    <location>
        <begin position="89"/>
        <end position="105"/>
    </location>
</feature>
<feature type="repeat" description="WD" evidence="3">
    <location>
        <begin position="348"/>
        <end position="372"/>
    </location>
</feature>